<dbReference type="EMBL" id="JAAPAO010000001">
    <property type="protein sequence ID" value="KAF4678283.1"/>
    <property type="molecule type" value="Genomic_DNA"/>
</dbReference>
<dbReference type="PROSITE" id="PS50405">
    <property type="entry name" value="GST_CTER"/>
    <property type="match status" value="2"/>
</dbReference>
<dbReference type="InterPro" id="IPR004046">
    <property type="entry name" value="GST_C"/>
</dbReference>
<dbReference type="GO" id="GO:0004364">
    <property type="term" value="F:glutathione transferase activity"/>
    <property type="evidence" value="ECO:0007669"/>
    <property type="project" value="TreeGrafter"/>
</dbReference>
<organism evidence="3 4">
    <name type="scientific">Perkinsus chesapeaki</name>
    <name type="common">Clam parasite</name>
    <name type="synonym">Perkinsus andrewsi</name>
    <dbReference type="NCBI Taxonomy" id="330153"/>
    <lineage>
        <taxon>Eukaryota</taxon>
        <taxon>Sar</taxon>
        <taxon>Alveolata</taxon>
        <taxon>Perkinsozoa</taxon>
        <taxon>Perkinsea</taxon>
        <taxon>Perkinsida</taxon>
        <taxon>Perkinsidae</taxon>
        <taxon>Perkinsus</taxon>
    </lineage>
</organism>
<keyword evidence="4" id="KW-1185">Reference proteome</keyword>
<dbReference type="SFLD" id="SFLDS00019">
    <property type="entry name" value="Glutathione_Transferase_(cytos"/>
    <property type="match status" value="2"/>
</dbReference>
<dbReference type="CDD" id="cd03039">
    <property type="entry name" value="GST_N_Sigma_like"/>
    <property type="match status" value="2"/>
</dbReference>
<dbReference type="InterPro" id="IPR036249">
    <property type="entry name" value="Thioredoxin-like_sf"/>
</dbReference>
<dbReference type="OrthoDB" id="427189at2759"/>
<dbReference type="Proteomes" id="UP000591131">
    <property type="component" value="Unassembled WGS sequence"/>
</dbReference>
<dbReference type="SFLD" id="SFLDG00363">
    <property type="entry name" value="AMPS_(cytGST):_Alpha-__Mu-__Pi"/>
    <property type="match status" value="2"/>
</dbReference>
<protein>
    <submittedName>
        <fullName evidence="3">Glutathione Stransferase</fullName>
    </submittedName>
</protein>
<feature type="domain" description="GST N-terminal" evidence="1">
    <location>
        <begin position="229"/>
        <end position="309"/>
    </location>
</feature>
<accession>A0A7J6N336</accession>
<dbReference type="Gene3D" id="1.20.1050.10">
    <property type="match status" value="2"/>
</dbReference>
<reference evidence="3 4" key="1">
    <citation type="submission" date="2020-04" db="EMBL/GenBank/DDBJ databases">
        <title>Perkinsus chesapeaki whole genome sequence.</title>
        <authorList>
            <person name="Bogema D.R."/>
        </authorList>
    </citation>
    <scope>NUCLEOTIDE SEQUENCE [LARGE SCALE GENOMIC DNA]</scope>
    <source>
        <strain evidence="3">ATCC PRA-425</strain>
    </source>
</reference>
<dbReference type="GO" id="GO:0006749">
    <property type="term" value="P:glutathione metabolic process"/>
    <property type="evidence" value="ECO:0007669"/>
    <property type="project" value="TreeGrafter"/>
</dbReference>
<dbReference type="Pfam" id="PF14497">
    <property type="entry name" value="GST_C_3"/>
    <property type="match status" value="2"/>
</dbReference>
<feature type="domain" description="GST C-terminal" evidence="2">
    <location>
        <begin position="86"/>
        <end position="211"/>
    </location>
</feature>
<dbReference type="InterPro" id="IPR036282">
    <property type="entry name" value="Glutathione-S-Trfase_C_sf"/>
</dbReference>
<dbReference type="CDD" id="cd03192">
    <property type="entry name" value="GST_C_Sigma_like"/>
    <property type="match status" value="2"/>
</dbReference>
<evidence type="ECO:0000259" key="1">
    <source>
        <dbReference type="PROSITE" id="PS50404"/>
    </source>
</evidence>
<dbReference type="SUPFAM" id="SSF47616">
    <property type="entry name" value="GST C-terminal domain-like"/>
    <property type="match status" value="2"/>
</dbReference>
<dbReference type="Pfam" id="PF02798">
    <property type="entry name" value="GST_N"/>
    <property type="match status" value="2"/>
</dbReference>
<dbReference type="SUPFAM" id="SSF52833">
    <property type="entry name" value="Thioredoxin-like"/>
    <property type="match status" value="2"/>
</dbReference>
<evidence type="ECO:0000313" key="3">
    <source>
        <dbReference type="EMBL" id="KAF4678283.1"/>
    </source>
</evidence>
<dbReference type="PROSITE" id="PS50404">
    <property type="entry name" value="GST_NTER"/>
    <property type="match status" value="2"/>
</dbReference>
<dbReference type="InterPro" id="IPR040079">
    <property type="entry name" value="Glutathione_S-Trfase"/>
</dbReference>
<sequence>MAQYKLHYFDSAGAAEHIRMAFAVSGIEFEDCRIPFAEFPAKKAEFPLGQVPVLELKKDGSMITQGYAILRYVGSLNPSVGLYPADALDRLRVDEVMDIVKDIHVKVAASMKMNDDMKMAVRKALAEEEIPFTFGKLDKMVGDKKFCTGDKMTIADLLLSNMMEVFSSGYIDGLPTTVCDPYTNLKRVQANVFSDSRVSSWKDKRQGDRKFAMVSCDSAVVGLTCSLFMVLKLHYFDAANRGEPIRLAFAISGIKFDDVRVARGDWAAKKAANIYPMNQLPVLEFEDGTMASQSTAILRYVGSLNPSVNLYPDDPRQRLRVDEMLGIVTDVRGKIGPTVHMTDEAQKAAARKELGETTLPFYFGRIEKIMGEHKYSAGDNLTIADLDLVGVLEWLSSGILTGIPADIVAGFPLLFNLQKLVGSHPAVALWREKREVKE</sequence>
<dbReference type="SFLD" id="SFLDG01205">
    <property type="entry name" value="AMPS.1"/>
    <property type="match status" value="2"/>
</dbReference>
<name>A0A7J6N336_PERCH</name>
<feature type="domain" description="GST C-terminal" evidence="2">
    <location>
        <begin position="314"/>
        <end position="438"/>
    </location>
</feature>
<dbReference type="AlphaFoldDB" id="A0A7J6N336"/>
<dbReference type="InterPro" id="IPR050213">
    <property type="entry name" value="GST_superfamily"/>
</dbReference>
<comment type="caution">
    <text evidence="3">The sequence shown here is derived from an EMBL/GenBank/DDBJ whole genome shotgun (WGS) entry which is preliminary data.</text>
</comment>
<evidence type="ECO:0000313" key="4">
    <source>
        <dbReference type="Proteomes" id="UP000591131"/>
    </source>
</evidence>
<dbReference type="PANTHER" id="PTHR11571:SF252">
    <property type="entry name" value="GLUTATHIONE S-TRANSFERASE"/>
    <property type="match status" value="1"/>
</dbReference>
<dbReference type="PANTHER" id="PTHR11571">
    <property type="entry name" value="GLUTATHIONE S-TRANSFERASE"/>
    <property type="match status" value="1"/>
</dbReference>
<feature type="domain" description="GST N-terminal" evidence="1">
    <location>
        <begin position="2"/>
        <end position="81"/>
    </location>
</feature>
<dbReference type="InterPro" id="IPR010987">
    <property type="entry name" value="Glutathione-S-Trfase_C-like"/>
</dbReference>
<gene>
    <name evidence="3" type="primary">GSTS2_1</name>
    <name evidence="3" type="ORF">FOL47_000010</name>
</gene>
<dbReference type="Gene3D" id="3.40.30.10">
    <property type="entry name" value="Glutaredoxin"/>
    <property type="match status" value="2"/>
</dbReference>
<proteinExistence type="predicted"/>
<keyword evidence="3" id="KW-0808">Transferase</keyword>
<evidence type="ECO:0000259" key="2">
    <source>
        <dbReference type="PROSITE" id="PS50405"/>
    </source>
</evidence>
<dbReference type="InterPro" id="IPR004045">
    <property type="entry name" value="Glutathione_S-Trfase_N"/>
</dbReference>